<dbReference type="GeneID" id="54346370"/>
<accession>A0A6A5RHK5</accession>
<proteinExistence type="predicted"/>
<evidence type="ECO:0000313" key="2">
    <source>
        <dbReference type="EMBL" id="KAF1925087.1"/>
    </source>
</evidence>
<evidence type="ECO:0000256" key="1">
    <source>
        <dbReference type="SAM" id="MobiDB-lite"/>
    </source>
</evidence>
<keyword evidence="3" id="KW-1185">Reference proteome</keyword>
<name>A0A6A5RHK5_9PLEO</name>
<sequence length="112" mass="12523">MRQTGAELSGACRGQPKTRCAALRGGAPFAERMTIDQGASLGLGVQRDVPGSPGLQQQQQQQQQQQRQQQQQQQQQQVSRMRATTRDRRRSKNIQEAAPRRISSPSLRELPC</sequence>
<dbReference type="EMBL" id="ML978987">
    <property type="protein sequence ID" value="KAF1925087.1"/>
    <property type="molecule type" value="Genomic_DNA"/>
</dbReference>
<feature type="compositionally biased region" description="Low complexity" evidence="1">
    <location>
        <begin position="56"/>
        <end position="82"/>
    </location>
</feature>
<feature type="region of interest" description="Disordered" evidence="1">
    <location>
        <begin position="41"/>
        <end position="112"/>
    </location>
</feature>
<gene>
    <name evidence="2" type="ORF">M421DRAFT_264620</name>
</gene>
<dbReference type="Proteomes" id="UP000800082">
    <property type="component" value="Unassembled WGS sequence"/>
</dbReference>
<evidence type="ECO:0000313" key="3">
    <source>
        <dbReference type="Proteomes" id="UP000800082"/>
    </source>
</evidence>
<organism evidence="2 3">
    <name type="scientific">Didymella exigua CBS 183.55</name>
    <dbReference type="NCBI Taxonomy" id="1150837"/>
    <lineage>
        <taxon>Eukaryota</taxon>
        <taxon>Fungi</taxon>
        <taxon>Dikarya</taxon>
        <taxon>Ascomycota</taxon>
        <taxon>Pezizomycotina</taxon>
        <taxon>Dothideomycetes</taxon>
        <taxon>Pleosporomycetidae</taxon>
        <taxon>Pleosporales</taxon>
        <taxon>Pleosporineae</taxon>
        <taxon>Didymellaceae</taxon>
        <taxon>Didymella</taxon>
    </lineage>
</organism>
<dbReference type="RefSeq" id="XP_033445339.1">
    <property type="nucleotide sequence ID" value="XM_033588723.1"/>
</dbReference>
<protein>
    <submittedName>
        <fullName evidence="2">Uncharacterized protein</fullName>
    </submittedName>
</protein>
<reference evidence="2" key="1">
    <citation type="journal article" date="2020" name="Stud. Mycol.">
        <title>101 Dothideomycetes genomes: a test case for predicting lifestyles and emergence of pathogens.</title>
        <authorList>
            <person name="Haridas S."/>
            <person name="Albert R."/>
            <person name="Binder M."/>
            <person name="Bloem J."/>
            <person name="Labutti K."/>
            <person name="Salamov A."/>
            <person name="Andreopoulos B."/>
            <person name="Baker S."/>
            <person name="Barry K."/>
            <person name="Bills G."/>
            <person name="Bluhm B."/>
            <person name="Cannon C."/>
            <person name="Castanera R."/>
            <person name="Culley D."/>
            <person name="Daum C."/>
            <person name="Ezra D."/>
            <person name="Gonzalez J."/>
            <person name="Henrissat B."/>
            <person name="Kuo A."/>
            <person name="Liang C."/>
            <person name="Lipzen A."/>
            <person name="Lutzoni F."/>
            <person name="Magnuson J."/>
            <person name="Mondo S."/>
            <person name="Nolan M."/>
            <person name="Ohm R."/>
            <person name="Pangilinan J."/>
            <person name="Park H.-J."/>
            <person name="Ramirez L."/>
            <person name="Alfaro M."/>
            <person name="Sun H."/>
            <person name="Tritt A."/>
            <person name="Yoshinaga Y."/>
            <person name="Zwiers L.-H."/>
            <person name="Turgeon B."/>
            <person name="Goodwin S."/>
            <person name="Spatafora J."/>
            <person name="Crous P."/>
            <person name="Grigoriev I."/>
        </authorList>
    </citation>
    <scope>NUCLEOTIDE SEQUENCE</scope>
    <source>
        <strain evidence="2">CBS 183.55</strain>
    </source>
</reference>
<dbReference type="AlphaFoldDB" id="A0A6A5RHK5"/>